<dbReference type="AlphaFoldDB" id="A0A2V1IWN0"/>
<comment type="caution">
    <text evidence="1">The sequence shown here is derived from an EMBL/GenBank/DDBJ whole genome shotgun (WGS) entry which is preliminary data.</text>
</comment>
<dbReference type="Proteomes" id="UP000244925">
    <property type="component" value="Unassembled WGS sequence"/>
</dbReference>
<dbReference type="GO" id="GO:0003677">
    <property type="term" value="F:DNA binding"/>
    <property type="evidence" value="ECO:0007669"/>
    <property type="project" value="UniProtKB-KW"/>
</dbReference>
<gene>
    <name evidence="1" type="ORF">C5O25_09315</name>
</gene>
<sequence>MPNALKLSPTTNQSTSTMNMTDFLNLPFVEVLKLLVRGSVEAYLSEKEASASTAAEAAKPECESLDMNGALAFLNANGYPIKRGQLYKETSKGTIPFQKFGSKLHFRKSELLQWAEARLTDGNAIGVLVSTAQKGGKR</sequence>
<reference evidence="2" key="1">
    <citation type="submission" date="2018-02" db="EMBL/GenBank/DDBJ databases">
        <authorList>
            <person name="Clavel T."/>
            <person name="Strowig T."/>
        </authorList>
    </citation>
    <scope>NUCLEOTIDE SEQUENCE [LARGE SCALE GENOMIC DNA]</scope>
    <source>
        <strain evidence="2">DSM 100764</strain>
    </source>
</reference>
<accession>A0A2V1IWN0</accession>
<keyword evidence="2" id="KW-1185">Reference proteome</keyword>
<dbReference type="EMBL" id="PUBV01000020">
    <property type="protein sequence ID" value="PWB06713.1"/>
    <property type="molecule type" value="Genomic_DNA"/>
</dbReference>
<name>A0A2V1IWN0_9BACT</name>
<keyword evidence="1" id="KW-0238">DNA-binding</keyword>
<proteinExistence type="predicted"/>
<organism evidence="1 2">
    <name type="scientific">Paramuribaculum intestinale</name>
    <dbReference type="NCBI Taxonomy" id="2094151"/>
    <lineage>
        <taxon>Bacteria</taxon>
        <taxon>Pseudomonadati</taxon>
        <taxon>Bacteroidota</taxon>
        <taxon>Bacteroidia</taxon>
        <taxon>Bacteroidales</taxon>
        <taxon>Muribaculaceae</taxon>
        <taxon>Paramuribaculum</taxon>
    </lineage>
</organism>
<evidence type="ECO:0000313" key="1">
    <source>
        <dbReference type="EMBL" id="PWB06713.1"/>
    </source>
</evidence>
<protein>
    <submittedName>
        <fullName evidence="1">DNA-binding protein</fullName>
    </submittedName>
</protein>
<evidence type="ECO:0000313" key="2">
    <source>
        <dbReference type="Proteomes" id="UP000244925"/>
    </source>
</evidence>